<keyword evidence="2" id="KW-1185">Reference proteome</keyword>
<dbReference type="Proteomes" id="UP000265619">
    <property type="component" value="Unassembled WGS sequence"/>
</dbReference>
<name>A0A9X8GUR5_9BURK</name>
<sequence length="72" mass="8038">MKRPKPLELHLLEIYEEALRQRNWAVAEHLLCAIEACAPADAPISETVAKAYGVLAAEAQKPRCCGTRTKRH</sequence>
<dbReference type="AlphaFoldDB" id="A0A9X8GUR5"/>
<proteinExistence type="predicted"/>
<protein>
    <submittedName>
        <fullName evidence="1">Uncharacterized protein</fullName>
    </submittedName>
</protein>
<accession>A0A9X8GUR5</accession>
<dbReference type="RefSeq" id="WP_119554498.1">
    <property type="nucleotide sequence ID" value="NZ_QXMN01000018.1"/>
</dbReference>
<dbReference type="EMBL" id="QXMN01000018">
    <property type="protein sequence ID" value="RIX78835.1"/>
    <property type="molecule type" value="Genomic_DNA"/>
</dbReference>
<evidence type="ECO:0000313" key="1">
    <source>
        <dbReference type="EMBL" id="RIX78835.1"/>
    </source>
</evidence>
<evidence type="ECO:0000313" key="2">
    <source>
        <dbReference type="Proteomes" id="UP000265619"/>
    </source>
</evidence>
<dbReference type="OrthoDB" id="8910776at2"/>
<organism evidence="1 2">
    <name type="scientific">Acidovorax cavernicola</name>
    <dbReference type="NCBI Taxonomy" id="1675792"/>
    <lineage>
        <taxon>Bacteria</taxon>
        <taxon>Pseudomonadati</taxon>
        <taxon>Pseudomonadota</taxon>
        <taxon>Betaproteobacteria</taxon>
        <taxon>Burkholderiales</taxon>
        <taxon>Comamonadaceae</taxon>
        <taxon>Acidovorax</taxon>
    </lineage>
</organism>
<comment type="caution">
    <text evidence="1">The sequence shown here is derived from an EMBL/GenBank/DDBJ whole genome shotgun (WGS) entry which is preliminary data.</text>
</comment>
<gene>
    <name evidence="1" type="ORF">D3H34_15615</name>
</gene>
<reference evidence="1 2" key="1">
    <citation type="submission" date="2018-09" db="EMBL/GenBank/DDBJ databases">
        <title>Acidovorax cavernicola nov. sp. isolated from Gruta de las Maravillas (Aracena, Spain).</title>
        <authorList>
            <person name="Jurado V."/>
            <person name="Gutierrez-Patricio S."/>
            <person name="Gonzalez-Pimentel J.L."/>
            <person name="Miller A.Z."/>
            <person name="Laiz L."/>
            <person name="Saiz-Jimenez C."/>
        </authorList>
    </citation>
    <scope>NUCLEOTIDE SEQUENCE [LARGE SCALE GENOMIC DNA]</scope>
    <source>
        <strain evidence="1 2">1011MAR4D40.2</strain>
    </source>
</reference>